<evidence type="ECO:0008006" key="3">
    <source>
        <dbReference type="Google" id="ProtNLM"/>
    </source>
</evidence>
<proteinExistence type="predicted"/>
<protein>
    <recommendedName>
        <fullName evidence="3">Non-specific serine/threonine protein kinase</fullName>
    </recommendedName>
</protein>
<sequence>MISPRTAEHMMREYPETSVYEWQPLLQNLIPDDSRAGEGALDTPEFRRAAFNRACKIGINPLGYWLGLNPMYITESSKTEDIPWRAYEVPPPLPRVELEDPVFLENINPYGNTPLFKIRNGDICRVLKVFVSKTSPEWWNGNTSTFDPQLSLRLYRAEKDAYAHLRHSGACDAGVVPQCFGWLQLSREVASQLSTQFRLYWELADADEDLPYALLLEHFEGAVQISVQNVTFPMAEKALRALYVVHKSYVQHGDISRRNMLLLPDGRFIWIDFDAAKCASSPELRRQHLWGEMHDAWGLFYQGLLPGARIGFANPLY</sequence>
<dbReference type="Gene3D" id="1.10.510.10">
    <property type="entry name" value="Transferase(Phosphotransferase) domain 1"/>
    <property type="match status" value="1"/>
</dbReference>
<keyword evidence="2" id="KW-1185">Reference proteome</keyword>
<dbReference type="EMBL" id="OZ037953">
    <property type="protein sequence ID" value="CAL1698008.1"/>
    <property type="molecule type" value="Genomic_DNA"/>
</dbReference>
<name>A0ABP1CTH7_9APHY</name>
<dbReference type="InterPro" id="IPR011009">
    <property type="entry name" value="Kinase-like_dom_sf"/>
</dbReference>
<dbReference type="Proteomes" id="UP001497453">
    <property type="component" value="Chromosome 10"/>
</dbReference>
<dbReference type="SUPFAM" id="SSF56112">
    <property type="entry name" value="Protein kinase-like (PK-like)"/>
    <property type="match status" value="1"/>
</dbReference>
<evidence type="ECO:0000313" key="1">
    <source>
        <dbReference type="EMBL" id="CAL1698008.1"/>
    </source>
</evidence>
<evidence type="ECO:0000313" key="2">
    <source>
        <dbReference type="Proteomes" id="UP001497453"/>
    </source>
</evidence>
<accession>A0ABP1CTH7</accession>
<organism evidence="1 2">
    <name type="scientific">Somion occarium</name>
    <dbReference type="NCBI Taxonomy" id="3059160"/>
    <lineage>
        <taxon>Eukaryota</taxon>
        <taxon>Fungi</taxon>
        <taxon>Dikarya</taxon>
        <taxon>Basidiomycota</taxon>
        <taxon>Agaricomycotina</taxon>
        <taxon>Agaricomycetes</taxon>
        <taxon>Polyporales</taxon>
        <taxon>Cerrenaceae</taxon>
        <taxon>Somion</taxon>
    </lineage>
</organism>
<reference evidence="2" key="1">
    <citation type="submission" date="2024-04" db="EMBL/GenBank/DDBJ databases">
        <authorList>
            <person name="Shaw F."/>
            <person name="Minotto A."/>
        </authorList>
    </citation>
    <scope>NUCLEOTIDE SEQUENCE [LARGE SCALE GENOMIC DNA]</scope>
</reference>
<gene>
    <name evidence="1" type="ORF">GFSPODELE1_LOCUS1950</name>
</gene>